<organism evidence="6 7">
    <name type="scientific">Hoeflea prorocentri</name>
    <dbReference type="NCBI Taxonomy" id="1922333"/>
    <lineage>
        <taxon>Bacteria</taxon>
        <taxon>Pseudomonadati</taxon>
        <taxon>Pseudomonadota</taxon>
        <taxon>Alphaproteobacteria</taxon>
        <taxon>Hyphomicrobiales</taxon>
        <taxon>Rhizobiaceae</taxon>
        <taxon>Hoeflea</taxon>
    </lineage>
</organism>
<name>A0A9X3UHP8_9HYPH</name>
<dbReference type="EMBL" id="JAPJZI010000001">
    <property type="protein sequence ID" value="MDA5398445.1"/>
    <property type="molecule type" value="Genomic_DNA"/>
</dbReference>
<dbReference type="Gene3D" id="1.20.120.1630">
    <property type="match status" value="1"/>
</dbReference>
<dbReference type="Pfam" id="PF04191">
    <property type="entry name" value="PEMT"/>
    <property type="match status" value="1"/>
</dbReference>
<feature type="transmembrane region" description="Helical" evidence="5">
    <location>
        <begin position="58"/>
        <end position="79"/>
    </location>
</feature>
<evidence type="ECO:0000256" key="3">
    <source>
        <dbReference type="ARBA" id="ARBA00022989"/>
    </source>
</evidence>
<keyword evidence="7" id="KW-1185">Reference proteome</keyword>
<dbReference type="GO" id="GO:0012505">
    <property type="term" value="C:endomembrane system"/>
    <property type="evidence" value="ECO:0007669"/>
    <property type="project" value="UniProtKB-SubCell"/>
</dbReference>
<evidence type="ECO:0000256" key="2">
    <source>
        <dbReference type="ARBA" id="ARBA00022692"/>
    </source>
</evidence>
<dbReference type="AlphaFoldDB" id="A0A9X3UHP8"/>
<feature type="transmembrane region" description="Helical" evidence="5">
    <location>
        <begin position="25"/>
        <end position="46"/>
    </location>
</feature>
<keyword evidence="3 5" id="KW-1133">Transmembrane helix</keyword>
<feature type="transmembrane region" description="Helical" evidence="5">
    <location>
        <begin position="109"/>
        <end position="136"/>
    </location>
</feature>
<evidence type="ECO:0000256" key="1">
    <source>
        <dbReference type="ARBA" id="ARBA00004127"/>
    </source>
</evidence>
<evidence type="ECO:0000256" key="4">
    <source>
        <dbReference type="ARBA" id="ARBA00023136"/>
    </source>
</evidence>
<dbReference type="Proteomes" id="UP001151234">
    <property type="component" value="Unassembled WGS sequence"/>
</dbReference>
<comment type="caution">
    <text evidence="6">The sequence shown here is derived from an EMBL/GenBank/DDBJ whole genome shotgun (WGS) entry which is preliminary data.</text>
</comment>
<evidence type="ECO:0000313" key="7">
    <source>
        <dbReference type="Proteomes" id="UP001151234"/>
    </source>
</evidence>
<reference evidence="6" key="1">
    <citation type="submission" date="2022-11" db="EMBL/GenBank/DDBJ databases">
        <title>Draft genome sequence of Hoeflea poritis E7-10 and Hoeflea prorocentri PM5-8, separated from scleractinian coral Porites lutea and marine dinoflagellate.</title>
        <authorList>
            <person name="Zhang G."/>
            <person name="Wei Q."/>
            <person name="Cai L."/>
        </authorList>
    </citation>
    <scope>NUCLEOTIDE SEQUENCE</scope>
    <source>
        <strain evidence="6">PM5-8</strain>
    </source>
</reference>
<evidence type="ECO:0000256" key="5">
    <source>
        <dbReference type="SAM" id="Phobius"/>
    </source>
</evidence>
<dbReference type="InterPro" id="IPR007318">
    <property type="entry name" value="Phopholipid_MeTrfase"/>
</dbReference>
<protein>
    <submittedName>
        <fullName evidence="6">Isoprenylcysteine carboxylmethyltransferase family protein</fullName>
    </submittedName>
</protein>
<proteinExistence type="predicted"/>
<gene>
    <name evidence="6" type="ORF">OQ273_07675</name>
</gene>
<evidence type="ECO:0000313" key="6">
    <source>
        <dbReference type="EMBL" id="MDA5398445.1"/>
    </source>
</evidence>
<dbReference type="RefSeq" id="WP_267989866.1">
    <property type="nucleotide sequence ID" value="NZ_JAPJZI010000001.1"/>
</dbReference>
<dbReference type="GO" id="GO:0016740">
    <property type="term" value="F:transferase activity"/>
    <property type="evidence" value="ECO:0007669"/>
    <property type="project" value="UniProtKB-ARBA"/>
</dbReference>
<accession>A0A9X3UHP8</accession>
<keyword evidence="2 5" id="KW-0812">Transmembrane</keyword>
<comment type="subcellular location">
    <subcellularLocation>
        <location evidence="1">Endomembrane system</location>
        <topology evidence="1">Multi-pass membrane protein</topology>
    </subcellularLocation>
</comment>
<dbReference type="PANTHER" id="PTHR12714">
    <property type="entry name" value="PROTEIN-S ISOPRENYLCYSTEINE O-METHYLTRANSFERASE"/>
    <property type="match status" value="1"/>
</dbReference>
<dbReference type="PANTHER" id="PTHR12714:SF9">
    <property type="entry name" value="PROTEIN-S-ISOPRENYLCYSTEINE O-METHYLTRANSFERASE"/>
    <property type="match status" value="1"/>
</dbReference>
<sequence>MYCFDLGGKSSGMNAYRARPSNMPWPPIITAAAAVLAVLFGMVVTLPLPDLAALRSIGVLFVLSAIGIDVWAALTLRAAHTTILPTRKSNHLVTTGPFAVSRNPIYCGYLLFLIGLGLIFASAWFLVFAAAAALIIQRYAIEREELHLLAVFGAEFEAYCSRVRRWL</sequence>
<keyword evidence="4 5" id="KW-0472">Membrane</keyword>